<dbReference type="Proteomes" id="UP000680067">
    <property type="component" value="Unassembled WGS sequence"/>
</dbReference>
<reference evidence="7" key="1">
    <citation type="submission" date="2021-04" db="EMBL/GenBank/DDBJ databases">
        <title>novel species isolated from subtropical streams in China.</title>
        <authorList>
            <person name="Lu H."/>
        </authorList>
    </citation>
    <scope>NUCLEOTIDE SEQUENCE</scope>
    <source>
        <strain evidence="7">LFS511W</strain>
    </source>
</reference>
<dbReference type="Gene3D" id="3.90.1150.10">
    <property type="entry name" value="Aspartate Aminotransferase, domain 1"/>
    <property type="match status" value="1"/>
</dbReference>
<keyword evidence="2" id="KW-0663">Pyridoxal phosphate</keyword>
<evidence type="ECO:0000256" key="2">
    <source>
        <dbReference type="ARBA" id="ARBA00022898"/>
    </source>
</evidence>
<dbReference type="Pfam" id="PF00392">
    <property type="entry name" value="GntR"/>
    <property type="match status" value="1"/>
</dbReference>
<dbReference type="CDD" id="cd07377">
    <property type="entry name" value="WHTH_GntR"/>
    <property type="match status" value="1"/>
</dbReference>
<dbReference type="InterPro" id="IPR015421">
    <property type="entry name" value="PyrdxlP-dep_Trfase_major"/>
</dbReference>
<evidence type="ECO:0000256" key="4">
    <source>
        <dbReference type="ARBA" id="ARBA00023125"/>
    </source>
</evidence>
<evidence type="ECO:0000259" key="6">
    <source>
        <dbReference type="PROSITE" id="PS50949"/>
    </source>
</evidence>
<evidence type="ECO:0000256" key="1">
    <source>
        <dbReference type="ARBA" id="ARBA00005384"/>
    </source>
</evidence>
<dbReference type="InterPro" id="IPR051446">
    <property type="entry name" value="HTH_trans_reg/aminotransferase"/>
</dbReference>
<keyword evidence="7" id="KW-0808">Transferase</keyword>
<dbReference type="GO" id="GO:0003700">
    <property type="term" value="F:DNA-binding transcription factor activity"/>
    <property type="evidence" value="ECO:0007669"/>
    <property type="project" value="InterPro"/>
</dbReference>
<dbReference type="InterPro" id="IPR036390">
    <property type="entry name" value="WH_DNA-bd_sf"/>
</dbReference>
<dbReference type="SUPFAM" id="SSF46785">
    <property type="entry name" value="Winged helix' DNA-binding domain"/>
    <property type="match status" value="1"/>
</dbReference>
<dbReference type="GO" id="GO:0003677">
    <property type="term" value="F:DNA binding"/>
    <property type="evidence" value="ECO:0007669"/>
    <property type="project" value="UniProtKB-KW"/>
</dbReference>
<dbReference type="InterPro" id="IPR000524">
    <property type="entry name" value="Tscrpt_reg_HTH_GntR"/>
</dbReference>
<dbReference type="RefSeq" id="WP_212688950.1">
    <property type="nucleotide sequence ID" value="NZ_JAGSPN010000013.1"/>
</dbReference>
<comment type="caution">
    <text evidence="7">The sequence shown here is derived from an EMBL/GenBank/DDBJ whole genome shotgun (WGS) entry which is preliminary data.</text>
</comment>
<dbReference type="EMBL" id="JAGSPN010000013">
    <property type="protein sequence ID" value="MBR7783681.1"/>
    <property type="molecule type" value="Genomic_DNA"/>
</dbReference>
<dbReference type="InterPro" id="IPR015422">
    <property type="entry name" value="PyrdxlP-dep_Trfase_small"/>
</dbReference>
<name>A0A941DRR8_9BURK</name>
<dbReference type="InterPro" id="IPR004839">
    <property type="entry name" value="Aminotransferase_I/II_large"/>
</dbReference>
<dbReference type="Gene3D" id="1.10.10.10">
    <property type="entry name" value="Winged helix-like DNA-binding domain superfamily/Winged helix DNA-binding domain"/>
    <property type="match status" value="1"/>
</dbReference>
<dbReference type="Pfam" id="PF00155">
    <property type="entry name" value="Aminotran_1_2"/>
    <property type="match status" value="1"/>
</dbReference>
<dbReference type="InterPro" id="IPR036388">
    <property type="entry name" value="WH-like_DNA-bd_sf"/>
</dbReference>
<evidence type="ECO:0000313" key="8">
    <source>
        <dbReference type="Proteomes" id="UP000680067"/>
    </source>
</evidence>
<keyword evidence="5" id="KW-0804">Transcription</keyword>
<evidence type="ECO:0000256" key="5">
    <source>
        <dbReference type="ARBA" id="ARBA00023163"/>
    </source>
</evidence>
<keyword evidence="7" id="KW-0032">Aminotransferase</keyword>
<proteinExistence type="inferred from homology"/>
<dbReference type="AlphaFoldDB" id="A0A941DRR8"/>
<accession>A0A941DRR8</accession>
<dbReference type="GO" id="GO:0008483">
    <property type="term" value="F:transaminase activity"/>
    <property type="evidence" value="ECO:0007669"/>
    <property type="project" value="UniProtKB-KW"/>
</dbReference>
<evidence type="ECO:0000256" key="3">
    <source>
        <dbReference type="ARBA" id="ARBA00023015"/>
    </source>
</evidence>
<feature type="domain" description="HTH gntR-type" evidence="6">
    <location>
        <begin position="23"/>
        <end position="91"/>
    </location>
</feature>
<organism evidence="7 8">
    <name type="scientific">Undibacterium luofuense</name>
    <dbReference type="NCBI Taxonomy" id="2828733"/>
    <lineage>
        <taxon>Bacteria</taxon>
        <taxon>Pseudomonadati</taxon>
        <taxon>Pseudomonadota</taxon>
        <taxon>Betaproteobacteria</taxon>
        <taxon>Burkholderiales</taxon>
        <taxon>Oxalobacteraceae</taxon>
        <taxon>Undibacterium</taxon>
    </lineage>
</organism>
<keyword evidence="8" id="KW-1185">Reference proteome</keyword>
<keyword evidence="4" id="KW-0238">DNA-binding</keyword>
<dbReference type="PROSITE" id="PS50949">
    <property type="entry name" value="HTH_GNTR"/>
    <property type="match status" value="1"/>
</dbReference>
<gene>
    <name evidence="7" type="ORF">KDM89_16165</name>
</gene>
<comment type="similarity">
    <text evidence="1">In the C-terminal section; belongs to the class-I pyridoxal-phosphate-dependent aminotransferase family.</text>
</comment>
<sequence length="464" mass="50522">MSQSESIQDTLPAWMPALQKQGGPRFLQVADALQQAVESGALKSGDRLPPQRWLAAKLQVDLTTITRAYDEARRRHLLEGRGARGTYVAAPKAELTPVLDLSMNTPPPPAGVDADALLKQGLAQVLMGADNTLLMNYHLAGGSDADREAAARWLAPAFGRLDKQQLVVCPGAQAAIAALILTLTKPGDVILAESLCYPGLHTAARQLGRHVLAVGTDEHGMLPELLEQACQQYHAPLLYLNPTLQNPTALTMPEVRRSAIATVIQQYRLRVIEDDPYWLLAETAPPPFATLVPEQVAYISTLSKCLMPGLRVAFVLIRDANQREHFLSALRSFALMTAPVMAALTTQWIQDGSAQQILKGVRKEARLRHNMASNILAGHDAGCHDALHIWLTLPAYWEAAQLARAAAAEGIFVTPAEDFRTGDSEVNAIRLSLGSTKERQHLQTGLQKLSRLLASPPDHIKKNI</sequence>
<dbReference type="PANTHER" id="PTHR46577:SF1">
    <property type="entry name" value="HTH-TYPE TRANSCRIPTIONAL REGULATORY PROTEIN GABR"/>
    <property type="match status" value="1"/>
</dbReference>
<dbReference type="Gene3D" id="3.40.640.10">
    <property type="entry name" value="Type I PLP-dependent aspartate aminotransferase-like (Major domain)"/>
    <property type="match status" value="1"/>
</dbReference>
<dbReference type="PANTHER" id="PTHR46577">
    <property type="entry name" value="HTH-TYPE TRANSCRIPTIONAL REGULATORY PROTEIN GABR"/>
    <property type="match status" value="1"/>
</dbReference>
<protein>
    <submittedName>
        <fullName evidence="7">PLP-dependent aminotransferase family protein</fullName>
    </submittedName>
</protein>
<dbReference type="SMART" id="SM00345">
    <property type="entry name" value="HTH_GNTR"/>
    <property type="match status" value="1"/>
</dbReference>
<dbReference type="SUPFAM" id="SSF53383">
    <property type="entry name" value="PLP-dependent transferases"/>
    <property type="match status" value="1"/>
</dbReference>
<dbReference type="CDD" id="cd00609">
    <property type="entry name" value="AAT_like"/>
    <property type="match status" value="1"/>
</dbReference>
<keyword evidence="3" id="KW-0805">Transcription regulation</keyword>
<dbReference type="InterPro" id="IPR015424">
    <property type="entry name" value="PyrdxlP-dep_Trfase"/>
</dbReference>
<dbReference type="GO" id="GO:0030170">
    <property type="term" value="F:pyridoxal phosphate binding"/>
    <property type="evidence" value="ECO:0007669"/>
    <property type="project" value="InterPro"/>
</dbReference>
<evidence type="ECO:0000313" key="7">
    <source>
        <dbReference type="EMBL" id="MBR7783681.1"/>
    </source>
</evidence>